<protein>
    <submittedName>
        <fullName evidence="8">CoA pyrophosphatase</fullName>
    </submittedName>
</protein>
<evidence type="ECO:0000256" key="1">
    <source>
        <dbReference type="ARBA" id="ARBA00001936"/>
    </source>
</evidence>
<dbReference type="PANTHER" id="PTHR12992:SF11">
    <property type="entry name" value="MITOCHONDRIAL COENZYME A DIPHOSPHATASE NUDT8"/>
    <property type="match status" value="1"/>
</dbReference>
<gene>
    <name evidence="8" type="ORF">KZZ10_02255</name>
</gene>
<dbReference type="CDD" id="cd03426">
    <property type="entry name" value="NUDIX_CoAse_Nudt7"/>
    <property type="match status" value="1"/>
</dbReference>
<proteinExistence type="predicted"/>
<dbReference type="GO" id="GO:0046872">
    <property type="term" value="F:metal ion binding"/>
    <property type="evidence" value="ECO:0007669"/>
    <property type="project" value="UniProtKB-KW"/>
</dbReference>
<evidence type="ECO:0000313" key="9">
    <source>
        <dbReference type="Proteomes" id="UP000739565"/>
    </source>
</evidence>
<organism evidence="8 9">
    <name type="scientific">Zwartia hollandica</name>
    <dbReference type="NCBI Taxonomy" id="324606"/>
    <lineage>
        <taxon>Bacteria</taxon>
        <taxon>Pseudomonadati</taxon>
        <taxon>Pseudomonadota</taxon>
        <taxon>Betaproteobacteria</taxon>
        <taxon>Burkholderiales</taxon>
        <taxon>Alcaligenaceae</taxon>
        <taxon>Zwartia</taxon>
    </lineage>
</organism>
<evidence type="ECO:0000256" key="2">
    <source>
        <dbReference type="ARBA" id="ARBA00001946"/>
    </source>
</evidence>
<dbReference type="Gene3D" id="3.90.79.10">
    <property type="entry name" value="Nucleoside Triphosphate Pyrophosphohydrolase"/>
    <property type="match status" value="1"/>
</dbReference>
<feature type="domain" description="Nudix hydrolase" evidence="7">
    <location>
        <begin position="54"/>
        <end position="188"/>
    </location>
</feature>
<dbReference type="PROSITE" id="PS51462">
    <property type="entry name" value="NUDIX"/>
    <property type="match status" value="1"/>
</dbReference>
<dbReference type="NCBIfam" id="NF007980">
    <property type="entry name" value="PRK10707.1"/>
    <property type="match status" value="1"/>
</dbReference>
<dbReference type="GO" id="GO:0010945">
    <property type="term" value="F:coenzyme A diphosphatase activity"/>
    <property type="evidence" value="ECO:0007669"/>
    <property type="project" value="InterPro"/>
</dbReference>
<dbReference type="Proteomes" id="UP000739565">
    <property type="component" value="Unassembled WGS sequence"/>
</dbReference>
<evidence type="ECO:0000256" key="3">
    <source>
        <dbReference type="ARBA" id="ARBA00022723"/>
    </source>
</evidence>
<dbReference type="InterPro" id="IPR000086">
    <property type="entry name" value="NUDIX_hydrolase_dom"/>
</dbReference>
<reference evidence="8" key="1">
    <citation type="submission" date="2021-07" db="EMBL/GenBank/DDBJ databases">
        <title>New genus and species of the family Alcaligenaceae.</title>
        <authorList>
            <person name="Hahn M.W."/>
        </authorList>
    </citation>
    <scope>NUCLEOTIDE SEQUENCE</scope>
    <source>
        <strain evidence="8">LF4-65</strain>
    </source>
</reference>
<keyword evidence="6" id="KW-0464">Manganese</keyword>
<dbReference type="EMBL" id="JAHXRI010000004">
    <property type="protein sequence ID" value="MBZ1349456.1"/>
    <property type="molecule type" value="Genomic_DNA"/>
</dbReference>
<keyword evidence="4" id="KW-0378">Hydrolase</keyword>
<keyword evidence="9" id="KW-1185">Reference proteome</keyword>
<keyword evidence="5" id="KW-0460">Magnesium</keyword>
<dbReference type="InterPro" id="IPR015797">
    <property type="entry name" value="NUDIX_hydrolase-like_dom_sf"/>
</dbReference>
<evidence type="ECO:0000256" key="6">
    <source>
        <dbReference type="ARBA" id="ARBA00023211"/>
    </source>
</evidence>
<evidence type="ECO:0000259" key="7">
    <source>
        <dbReference type="PROSITE" id="PS51462"/>
    </source>
</evidence>
<comment type="cofactor">
    <cofactor evidence="1">
        <name>Mn(2+)</name>
        <dbReference type="ChEBI" id="CHEBI:29035"/>
    </cofactor>
</comment>
<sequence length="223" mass="24268">MTQPWVPSVLPFGPVPEKFLTPSWLKQVLAGSIQRPLNIPDESLRRAPGREGTPVEAAVLVPIVMRPEGLTVLLTQRTAHLNDHAGQISFPGGRVEASDVDVRATALRETEEETGLSRSFVECLGGLPRYITGTGFSVSPVTALVQPGFTLSPDAFEVAEVFEVPLSFLTNTANYRFHQVKLADGAQRQYYSVPWKQFFIWGATAAMLLGMCQILSEAASAQA</sequence>
<dbReference type="PANTHER" id="PTHR12992">
    <property type="entry name" value="NUDIX HYDROLASE"/>
    <property type="match status" value="1"/>
</dbReference>
<dbReference type="Pfam" id="PF00293">
    <property type="entry name" value="NUDIX"/>
    <property type="match status" value="1"/>
</dbReference>
<comment type="cofactor">
    <cofactor evidence="2">
        <name>Mg(2+)</name>
        <dbReference type="ChEBI" id="CHEBI:18420"/>
    </cofactor>
</comment>
<accession>A0A953NA10</accession>
<name>A0A953NA10_9BURK</name>
<evidence type="ECO:0000256" key="4">
    <source>
        <dbReference type="ARBA" id="ARBA00022801"/>
    </source>
</evidence>
<comment type="caution">
    <text evidence="8">The sequence shown here is derived from an EMBL/GenBank/DDBJ whole genome shotgun (WGS) entry which is preliminary data.</text>
</comment>
<dbReference type="AlphaFoldDB" id="A0A953NA10"/>
<keyword evidence="3" id="KW-0479">Metal-binding</keyword>
<dbReference type="InterPro" id="IPR045121">
    <property type="entry name" value="CoAse"/>
</dbReference>
<evidence type="ECO:0000256" key="5">
    <source>
        <dbReference type="ARBA" id="ARBA00022842"/>
    </source>
</evidence>
<evidence type="ECO:0000313" key="8">
    <source>
        <dbReference type="EMBL" id="MBZ1349456.1"/>
    </source>
</evidence>
<dbReference type="SUPFAM" id="SSF55811">
    <property type="entry name" value="Nudix"/>
    <property type="match status" value="1"/>
</dbReference>